<dbReference type="AlphaFoldDB" id="A0A6L3YN11"/>
<dbReference type="RefSeq" id="WP_151652088.1">
    <property type="nucleotide sequence ID" value="NZ_WBVX01000013.1"/>
</dbReference>
<keyword evidence="2" id="KW-1003">Cell membrane</keyword>
<keyword evidence="3 6" id="KW-0812">Transmembrane</keyword>
<dbReference type="InterPro" id="IPR001123">
    <property type="entry name" value="LeuE-type"/>
</dbReference>
<dbReference type="Pfam" id="PF01810">
    <property type="entry name" value="LysE"/>
    <property type="match status" value="1"/>
</dbReference>
<evidence type="ECO:0000313" key="7">
    <source>
        <dbReference type="EMBL" id="KAB2684434.1"/>
    </source>
</evidence>
<evidence type="ECO:0000256" key="3">
    <source>
        <dbReference type="ARBA" id="ARBA00022692"/>
    </source>
</evidence>
<reference evidence="7 8" key="1">
    <citation type="submission" date="2019-09" db="EMBL/GenBank/DDBJ databases">
        <title>Taxonomic organization of the family Brucellaceae based on a phylogenomic approach.</title>
        <authorList>
            <person name="Leclercq S."/>
            <person name="Cloeckaert A."/>
            <person name="Zygmunt M.S."/>
        </authorList>
    </citation>
    <scope>NUCLEOTIDE SEQUENCE [LARGE SCALE GENOMIC DNA]</scope>
    <source>
        <strain evidence="7 8">WS1830</strain>
    </source>
</reference>
<dbReference type="EMBL" id="WBVX01000013">
    <property type="protein sequence ID" value="KAB2684434.1"/>
    <property type="molecule type" value="Genomic_DNA"/>
</dbReference>
<evidence type="ECO:0000256" key="6">
    <source>
        <dbReference type="SAM" id="Phobius"/>
    </source>
</evidence>
<feature type="transmembrane region" description="Helical" evidence="6">
    <location>
        <begin position="169"/>
        <end position="195"/>
    </location>
</feature>
<evidence type="ECO:0000256" key="4">
    <source>
        <dbReference type="ARBA" id="ARBA00022989"/>
    </source>
</evidence>
<dbReference type="PANTHER" id="PTHR30086:SF20">
    <property type="entry name" value="ARGININE EXPORTER PROTEIN ARGO-RELATED"/>
    <property type="match status" value="1"/>
</dbReference>
<keyword evidence="4 6" id="KW-1133">Transmembrane helix</keyword>
<evidence type="ECO:0000256" key="1">
    <source>
        <dbReference type="ARBA" id="ARBA00004651"/>
    </source>
</evidence>
<keyword evidence="5 6" id="KW-0472">Membrane</keyword>
<organism evidence="7 8">
    <name type="scientific">Brucella tritici</name>
    <dbReference type="NCBI Taxonomy" id="94626"/>
    <lineage>
        <taxon>Bacteria</taxon>
        <taxon>Pseudomonadati</taxon>
        <taxon>Pseudomonadota</taxon>
        <taxon>Alphaproteobacteria</taxon>
        <taxon>Hyphomicrobiales</taxon>
        <taxon>Brucellaceae</taxon>
        <taxon>Brucella/Ochrobactrum group</taxon>
        <taxon>Brucella</taxon>
    </lineage>
</organism>
<proteinExistence type="predicted"/>
<dbReference type="Proteomes" id="UP000481643">
    <property type="component" value="Unassembled WGS sequence"/>
</dbReference>
<accession>A0A6L3YN11</accession>
<evidence type="ECO:0000256" key="2">
    <source>
        <dbReference type="ARBA" id="ARBA00022475"/>
    </source>
</evidence>
<dbReference type="GO" id="GO:0015171">
    <property type="term" value="F:amino acid transmembrane transporter activity"/>
    <property type="evidence" value="ECO:0007669"/>
    <property type="project" value="TreeGrafter"/>
</dbReference>
<dbReference type="GO" id="GO:0005886">
    <property type="term" value="C:plasma membrane"/>
    <property type="evidence" value="ECO:0007669"/>
    <property type="project" value="UniProtKB-SubCell"/>
</dbReference>
<protein>
    <submittedName>
        <fullName evidence="7">LysE family translocator</fullName>
    </submittedName>
</protein>
<comment type="caution">
    <text evidence="7">The sequence shown here is derived from an EMBL/GenBank/DDBJ whole genome shotgun (WGS) entry which is preliminary data.</text>
</comment>
<feature type="transmembrane region" description="Helical" evidence="6">
    <location>
        <begin position="59"/>
        <end position="77"/>
    </location>
</feature>
<feature type="transmembrane region" description="Helical" evidence="6">
    <location>
        <begin position="89"/>
        <end position="109"/>
    </location>
</feature>
<evidence type="ECO:0000256" key="5">
    <source>
        <dbReference type="ARBA" id="ARBA00023136"/>
    </source>
</evidence>
<name>A0A6L3YN11_9HYPH</name>
<comment type="subcellular location">
    <subcellularLocation>
        <location evidence="1">Cell membrane</location>
        <topology evidence="1">Multi-pass membrane protein</topology>
    </subcellularLocation>
</comment>
<dbReference type="PANTHER" id="PTHR30086">
    <property type="entry name" value="ARGININE EXPORTER PROTEIN ARGO"/>
    <property type="match status" value="1"/>
</dbReference>
<gene>
    <name evidence="7" type="ORF">F9L08_13605</name>
</gene>
<sequence>MHSVQVYTYSRGRIKLFDVLLPWLPGFAAAYAIQIVSVASPGPGVALLLGLGLSKGRKAALAASLGIAFGAACIALATTQGLGQLMERVAWLSTIIRLAGATYLMWLALKAWARAIKPPAIDAKPTPGAGGLFRCFSSGLAMQLTNPKAIVFWLAIATVGATHNAPPSIVVLFILGAFLISLVGHGAYAVLLSSAPFRLVYERCRRWVEAGIGGCLTWFAVRLATERS</sequence>
<evidence type="ECO:0000313" key="8">
    <source>
        <dbReference type="Proteomes" id="UP000481643"/>
    </source>
</evidence>